<dbReference type="AlphaFoldDB" id="A0AAD5XKU0"/>
<dbReference type="Gene3D" id="3.30.450.20">
    <property type="entry name" value="PAS domain"/>
    <property type="match status" value="2"/>
</dbReference>
<organism evidence="7 8">
    <name type="scientific">Geranomyces variabilis</name>
    <dbReference type="NCBI Taxonomy" id="109894"/>
    <lineage>
        <taxon>Eukaryota</taxon>
        <taxon>Fungi</taxon>
        <taxon>Fungi incertae sedis</taxon>
        <taxon>Chytridiomycota</taxon>
        <taxon>Chytridiomycota incertae sedis</taxon>
        <taxon>Chytridiomycetes</taxon>
        <taxon>Spizellomycetales</taxon>
        <taxon>Powellomycetaceae</taxon>
        <taxon>Geranomyces</taxon>
    </lineage>
</organism>
<dbReference type="SMART" id="SM00448">
    <property type="entry name" value="REC"/>
    <property type="match status" value="1"/>
</dbReference>
<keyword evidence="8" id="KW-1185">Reference proteome</keyword>
<keyword evidence="4" id="KW-0472">Membrane</keyword>
<accession>A0AAD5XKU0</accession>
<dbReference type="InterPro" id="IPR004358">
    <property type="entry name" value="Sig_transdc_His_kin-like_C"/>
</dbReference>
<dbReference type="Proteomes" id="UP001212152">
    <property type="component" value="Unassembled WGS sequence"/>
</dbReference>
<proteinExistence type="predicted"/>
<dbReference type="SUPFAM" id="SSF47384">
    <property type="entry name" value="Homodimeric domain of signal transducing histidine kinase"/>
    <property type="match status" value="1"/>
</dbReference>
<dbReference type="Pfam" id="PF00512">
    <property type="entry name" value="HisKA"/>
    <property type="match status" value="1"/>
</dbReference>
<keyword evidence="4" id="KW-1133">Transmembrane helix</keyword>
<dbReference type="Pfam" id="PF02518">
    <property type="entry name" value="HATPase_c"/>
    <property type="match status" value="1"/>
</dbReference>
<dbReference type="Pfam" id="PF00072">
    <property type="entry name" value="Response_reg"/>
    <property type="match status" value="1"/>
</dbReference>
<dbReference type="EMBL" id="JADGJQ010000060">
    <property type="protein sequence ID" value="KAJ3174784.1"/>
    <property type="molecule type" value="Genomic_DNA"/>
</dbReference>
<dbReference type="Gene3D" id="6.10.340.10">
    <property type="match status" value="1"/>
</dbReference>
<dbReference type="PANTHER" id="PTHR45339">
    <property type="entry name" value="HYBRID SIGNAL TRANSDUCTION HISTIDINE KINASE J"/>
    <property type="match status" value="1"/>
</dbReference>
<feature type="transmembrane region" description="Helical" evidence="4">
    <location>
        <begin position="190"/>
        <end position="209"/>
    </location>
</feature>
<dbReference type="FunFam" id="3.30.565.10:FF:000010">
    <property type="entry name" value="Sensor histidine kinase RcsC"/>
    <property type="match status" value="1"/>
</dbReference>
<evidence type="ECO:0000259" key="6">
    <source>
        <dbReference type="PROSITE" id="PS50110"/>
    </source>
</evidence>
<comment type="caution">
    <text evidence="7">The sequence shown here is derived from an EMBL/GenBank/DDBJ whole genome shotgun (WGS) entry which is preliminary data.</text>
</comment>
<evidence type="ECO:0000313" key="7">
    <source>
        <dbReference type="EMBL" id="KAJ3174784.1"/>
    </source>
</evidence>
<dbReference type="SUPFAM" id="SSF52172">
    <property type="entry name" value="CheY-like"/>
    <property type="match status" value="1"/>
</dbReference>
<dbReference type="InterPro" id="IPR003661">
    <property type="entry name" value="HisK_dim/P_dom"/>
</dbReference>
<dbReference type="GO" id="GO:0000155">
    <property type="term" value="F:phosphorelay sensor kinase activity"/>
    <property type="evidence" value="ECO:0007669"/>
    <property type="project" value="InterPro"/>
</dbReference>
<dbReference type="Gene3D" id="3.30.565.10">
    <property type="entry name" value="Histidine kinase-like ATPase, C-terminal domain"/>
    <property type="match status" value="1"/>
</dbReference>
<reference evidence="7" key="1">
    <citation type="submission" date="2020-05" db="EMBL/GenBank/DDBJ databases">
        <title>Phylogenomic resolution of chytrid fungi.</title>
        <authorList>
            <person name="Stajich J.E."/>
            <person name="Amses K."/>
            <person name="Simmons R."/>
            <person name="Seto K."/>
            <person name="Myers J."/>
            <person name="Bonds A."/>
            <person name="Quandt C.A."/>
            <person name="Barry K."/>
            <person name="Liu P."/>
            <person name="Grigoriev I."/>
            <person name="Longcore J.E."/>
            <person name="James T.Y."/>
        </authorList>
    </citation>
    <scope>NUCLEOTIDE SEQUENCE</scope>
    <source>
        <strain evidence="7">JEL0379</strain>
    </source>
</reference>
<dbReference type="SMART" id="SM00388">
    <property type="entry name" value="HisKA"/>
    <property type="match status" value="1"/>
</dbReference>
<dbReference type="CDD" id="cd00082">
    <property type="entry name" value="HisKA"/>
    <property type="match status" value="1"/>
</dbReference>
<dbReference type="CDD" id="cd17546">
    <property type="entry name" value="REC_hyHK_CKI1_RcsC-like"/>
    <property type="match status" value="1"/>
</dbReference>
<evidence type="ECO:0000259" key="5">
    <source>
        <dbReference type="PROSITE" id="PS50109"/>
    </source>
</evidence>
<dbReference type="CDD" id="cd16922">
    <property type="entry name" value="HATPase_EvgS-ArcB-TorS-like"/>
    <property type="match status" value="1"/>
</dbReference>
<keyword evidence="3" id="KW-0175">Coiled coil</keyword>
<dbReference type="InterPro" id="IPR011006">
    <property type="entry name" value="CheY-like_superfamily"/>
</dbReference>
<evidence type="ECO:0000256" key="3">
    <source>
        <dbReference type="SAM" id="Coils"/>
    </source>
</evidence>
<feature type="domain" description="Response regulatory" evidence="6">
    <location>
        <begin position="1057"/>
        <end position="1181"/>
    </location>
</feature>
<dbReference type="Gene3D" id="1.10.287.130">
    <property type="match status" value="1"/>
</dbReference>
<dbReference type="PROSITE" id="PS50110">
    <property type="entry name" value="RESPONSE_REGULATORY"/>
    <property type="match status" value="1"/>
</dbReference>
<keyword evidence="4" id="KW-0812">Transmembrane</keyword>
<feature type="modified residue" description="4-aspartylphosphate" evidence="2">
    <location>
        <position position="1113"/>
    </location>
</feature>
<gene>
    <name evidence="7" type="ORF">HDU87_006900</name>
</gene>
<feature type="transmembrane region" description="Helical" evidence="4">
    <location>
        <begin position="101"/>
        <end position="124"/>
    </location>
</feature>
<dbReference type="InterPro" id="IPR036097">
    <property type="entry name" value="HisK_dim/P_sf"/>
</dbReference>
<protein>
    <recommendedName>
        <fullName evidence="9">Histidine kinase</fullName>
    </recommendedName>
</protein>
<dbReference type="SUPFAM" id="SSF55874">
    <property type="entry name" value="ATPase domain of HSP90 chaperone/DNA topoisomerase II/histidine kinase"/>
    <property type="match status" value="1"/>
</dbReference>
<dbReference type="PROSITE" id="PS50109">
    <property type="entry name" value="HIS_KIN"/>
    <property type="match status" value="1"/>
</dbReference>
<dbReference type="InterPro" id="IPR003594">
    <property type="entry name" value="HATPase_dom"/>
</dbReference>
<sequence>MKAARPSVSTDTTIMRKKSIGSNPQVNILHTSFHEELPYHTMDSRLHGSRAKNAITPDQFFARAATSLGGTVSSSRAEANLTWWQRFVRIMDPRRSIKSRLSLALLAVSIIFLATSASIVGTVVEKDLKESSGTSLVQIARTAAQTLYDNLFARYRDLAIISTLPFVRDPTTPAATLQDLLDKTANTYTYYSWIGIALNNGIAASNGLLQGRSVVARPWFIACKNATINQAPYIGDVHGAVLLQVALNLSEPLRLLDVAVPLFTTDNVQYGTLAAHVNASMTQNLADNVVGYLNNQIAVSVDLFIVSPSDMLQAPVGETNFTSVNNATDSALSLARAGLTGYRVETWPNGIKSLTAYTNTPTDANISLGFAILIRQHLSEAYATADRLIFILVGVHVGFAILFVAASYATAHITTAPLLAIARAADNIRKRAAMPIIPLVHGNDEIALLSRSLNSLVCTLVEKEINLKGINDDLVAKVEEIEKVTAELRASEENFRQLADSTESAFFIVEFDATMGEDENLTTAPIGVYPPGSLDRALGERWNVSYQSFVNLFGLGVNELKENHTAWVKVVDPANLLELSEQFAARRSRPLDVTFRIRPGPEASNGPSGRTRHISLRTLPVVSSSEPDQIKRVIGVFQDVTRQTQAELESSNKSSWVRQVGHEIRNPLGAQYTMINLLLEGASPLSEEQIELLQLIRASNDSLLSLINSILDLAKLEAGEMSLETIPFNLLSQVEDVLDLMAPQANAKGIRIGCFVDPAVCTQLKGDPLRLRQIIINLFTNALKFTKTGSVFLHVDLHPSQRPIDEEEGAPKVGIRFRLTDTGIGISRQNQDKLFKEFAQAEESTSRQYGGTGLGLSIVKRLVQMMDGDVGIESELGKGSTFFLNVIFLKQSQSEVTDHPKSDIPQIGPKRVLLVSLWSKMHELIASAVAPMGAAPITVAHDSGTAITLAQNGHFDLAIMDVDVIDDPAGAKAFETLSGKMAVAIIVTREKRDTVRHLFMPAKVGAITDPVKIHKVQSEVKTLLSNQSQSLAANRAGSLKKLLDNGPIDLIDGEQINVMLVEDNPINQKAVGKLLYKLTNVPPAIAGDGQICLDTLAELHKGGSPLPHVILMDVSMPVMDGLTATRLINEIYPVNVRPIIIIMTANALHEDYLQCMQSGAEGYLLKPASKEVLRKTLEQWWTIVRARRAGRSECDHRSATSLHLEDETMWD</sequence>
<evidence type="ECO:0000256" key="4">
    <source>
        <dbReference type="SAM" id="Phobius"/>
    </source>
</evidence>
<keyword evidence="1 2" id="KW-0597">Phosphoprotein</keyword>
<feature type="domain" description="Histidine kinase" evidence="5">
    <location>
        <begin position="659"/>
        <end position="890"/>
    </location>
</feature>
<dbReference type="InterPro" id="IPR005467">
    <property type="entry name" value="His_kinase_dom"/>
</dbReference>
<evidence type="ECO:0008006" key="9">
    <source>
        <dbReference type="Google" id="ProtNLM"/>
    </source>
</evidence>
<dbReference type="Gene3D" id="3.40.50.2300">
    <property type="match status" value="2"/>
</dbReference>
<dbReference type="InterPro" id="IPR036890">
    <property type="entry name" value="HATPase_C_sf"/>
</dbReference>
<dbReference type="SMART" id="SM00387">
    <property type="entry name" value="HATPase_c"/>
    <property type="match status" value="1"/>
</dbReference>
<dbReference type="InterPro" id="IPR001789">
    <property type="entry name" value="Sig_transdc_resp-reg_receiver"/>
</dbReference>
<feature type="transmembrane region" description="Helical" evidence="4">
    <location>
        <begin position="388"/>
        <end position="409"/>
    </location>
</feature>
<name>A0AAD5XKU0_9FUNG</name>
<evidence type="ECO:0000256" key="2">
    <source>
        <dbReference type="PROSITE-ProRule" id="PRU00169"/>
    </source>
</evidence>
<dbReference type="PRINTS" id="PR00344">
    <property type="entry name" value="BCTRLSENSOR"/>
</dbReference>
<evidence type="ECO:0000256" key="1">
    <source>
        <dbReference type="ARBA" id="ARBA00022553"/>
    </source>
</evidence>
<feature type="coiled-coil region" evidence="3">
    <location>
        <begin position="474"/>
        <end position="501"/>
    </location>
</feature>
<evidence type="ECO:0000313" key="8">
    <source>
        <dbReference type="Proteomes" id="UP001212152"/>
    </source>
</evidence>
<dbReference type="PANTHER" id="PTHR45339:SF5">
    <property type="entry name" value="HISTIDINE KINASE"/>
    <property type="match status" value="1"/>
</dbReference>